<dbReference type="InterPro" id="IPR042100">
    <property type="entry name" value="Bug_dom1"/>
</dbReference>
<evidence type="ECO:0000256" key="2">
    <source>
        <dbReference type="SAM" id="SignalP"/>
    </source>
</evidence>
<accession>A0A1U7DMI6</accession>
<gene>
    <name evidence="3" type="ORF">BV394_09815</name>
</gene>
<evidence type="ECO:0000313" key="3">
    <source>
        <dbReference type="EMBL" id="APX91089.1"/>
    </source>
</evidence>
<organism evidence="3 4">
    <name type="scientific">Brevirhabdus pacifica</name>
    <dbReference type="NCBI Taxonomy" id="1267768"/>
    <lineage>
        <taxon>Bacteria</taxon>
        <taxon>Pseudomonadati</taxon>
        <taxon>Pseudomonadota</taxon>
        <taxon>Alphaproteobacteria</taxon>
        <taxon>Rhodobacterales</taxon>
        <taxon>Paracoccaceae</taxon>
        <taxon>Brevirhabdus</taxon>
    </lineage>
</organism>
<dbReference type="PANTHER" id="PTHR42928:SF5">
    <property type="entry name" value="BLR1237 PROTEIN"/>
    <property type="match status" value="1"/>
</dbReference>
<dbReference type="PANTHER" id="PTHR42928">
    <property type="entry name" value="TRICARBOXYLATE-BINDING PROTEIN"/>
    <property type="match status" value="1"/>
</dbReference>
<dbReference type="Proteomes" id="UP000187266">
    <property type="component" value="Chromosome"/>
</dbReference>
<dbReference type="AlphaFoldDB" id="A0A1U7DMI6"/>
<protein>
    <recommendedName>
        <fullName evidence="5">Tripartite-type tricarboxylate transporter receptor subunit TctC</fullName>
    </recommendedName>
</protein>
<dbReference type="Pfam" id="PF03401">
    <property type="entry name" value="TctC"/>
    <property type="match status" value="1"/>
</dbReference>
<dbReference type="Gene3D" id="3.40.190.10">
    <property type="entry name" value="Periplasmic binding protein-like II"/>
    <property type="match status" value="1"/>
</dbReference>
<reference evidence="3 4" key="1">
    <citation type="submission" date="2017-01" db="EMBL/GenBank/DDBJ databases">
        <title>Genomic analysis of Xuhuaishuia manganoxidans DY6-4.</title>
        <authorList>
            <person name="Wang X."/>
        </authorList>
    </citation>
    <scope>NUCLEOTIDE SEQUENCE [LARGE SCALE GENOMIC DNA]</scope>
    <source>
        <strain evidence="3 4">DY6-4</strain>
    </source>
</reference>
<evidence type="ECO:0008006" key="5">
    <source>
        <dbReference type="Google" id="ProtNLM"/>
    </source>
</evidence>
<proteinExistence type="inferred from homology"/>
<feature type="chain" id="PRO_5012572417" description="Tripartite-type tricarboxylate transporter receptor subunit TctC" evidence="2">
    <location>
        <begin position="36"/>
        <end position="328"/>
    </location>
</feature>
<dbReference type="Gene3D" id="3.40.190.150">
    <property type="entry name" value="Bordetella uptake gene, domain 1"/>
    <property type="match status" value="1"/>
</dbReference>
<keyword evidence="4" id="KW-1185">Reference proteome</keyword>
<feature type="signal peptide" evidence="2">
    <location>
        <begin position="1"/>
        <end position="35"/>
    </location>
</feature>
<name>A0A1U7DMI6_9RHOB</name>
<sequence>MGSLQGVVKRSVAPWARGLRALVLGAVAFAAPATAAEWSPPGPIQMMIAYRAGGGADTQARLIAEELENRRGWKLIPENVTGQGGLAMAAKLRKAPADGTAIGIVAIETLGYNMRASNSDLTLDDFTMLTTTAGFQMGIVAQSARGWKTLADAIDASRDDKPLRFGVMSPKLADLAYVLGRESGARLNIVELPGGRAVLDGIIAGDLDAGMIAGVQSSGVASGDLVNLASAMSEPLVQSPEAPLIGEFGVPFNADGGFIFVAPAGLPDEARTALAQAIGEVLSDPATKPAAFVERAFGGAVLTTGEELDTLVRKAWDDADALMTSASD</sequence>
<dbReference type="STRING" id="1267768.BV394_09815"/>
<dbReference type="EMBL" id="CP019124">
    <property type="protein sequence ID" value="APX91089.1"/>
    <property type="molecule type" value="Genomic_DNA"/>
</dbReference>
<comment type="similarity">
    <text evidence="1">Belongs to the UPF0065 (bug) family.</text>
</comment>
<evidence type="ECO:0000256" key="1">
    <source>
        <dbReference type="ARBA" id="ARBA00006987"/>
    </source>
</evidence>
<keyword evidence="2" id="KW-0732">Signal</keyword>
<dbReference type="InterPro" id="IPR005064">
    <property type="entry name" value="BUG"/>
</dbReference>
<evidence type="ECO:0000313" key="4">
    <source>
        <dbReference type="Proteomes" id="UP000187266"/>
    </source>
</evidence>